<keyword evidence="6 7" id="KW-0002">3D-structure</keyword>
<proteinExistence type="evidence at protein level"/>
<dbReference type="InParanoid" id="S7W8F6"/>
<evidence type="ECO:0000313" key="5">
    <source>
        <dbReference type="Proteomes" id="UP000014978"/>
    </source>
</evidence>
<dbReference type="OMA" id="INYGDYV"/>
<dbReference type="GO" id="GO:0005840">
    <property type="term" value="C:ribosome"/>
    <property type="evidence" value="ECO:0007669"/>
    <property type="project" value="UniProtKB-KW"/>
</dbReference>
<organism evidence="4 5">
    <name type="scientific">Spraguea lophii (strain 42_110)</name>
    <name type="common">Microsporidian parasite</name>
    <dbReference type="NCBI Taxonomy" id="1358809"/>
    <lineage>
        <taxon>Eukaryota</taxon>
        <taxon>Fungi</taxon>
        <taxon>Fungi incertae sedis</taxon>
        <taxon>Microsporidia</taxon>
        <taxon>Spragueidae</taxon>
        <taxon>Spraguea</taxon>
    </lineage>
</organism>
<dbReference type="EMDB" id="EMD-13892"/>
<dbReference type="FunCoup" id="S7W8F6">
    <property type="interactions" value="210"/>
</dbReference>
<accession>S7W8F6</accession>
<dbReference type="PDB" id="7QCA">
    <property type="method" value="EM"/>
    <property type="resolution" value="2.79 A"/>
    <property type="chains" value="LT0=1-158"/>
</dbReference>
<gene>
    <name evidence="4" type="ORF">SLOPH_62</name>
</gene>
<evidence type="ECO:0000256" key="3">
    <source>
        <dbReference type="ARBA" id="ARBA00023274"/>
    </source>
</evidence>
<feature type="binding site" evidence="6">
    <location>
        <position position="10"/>
    </location>
    <ligand>
        <name>Mg(2+)</name>
        <dbReference type="ChEBI" id="CHEBI:18420"/>
    </ligand>
</feature>
<comment type="similarity">
    <text evidence="1">Belongs to the eukaryotic ribosomal protein eL21 family.</text>
</comment>
<dbReference type="AlphaFoldDB" id="S7W8F6"/>
<reference evidence="5" key="1">
    <citation type="journal article" date="2013" name="PLoS Genet.">
        <title>The genome of Spraguea lophii and the basis of host-microsporidian interactions.</title>
        <authorList>
            <person name="Campbell S.E."/>
            <person name="Williams T.A."/>
            <person name="Yousuf A."/>
            <person name="Soanes D.M."/>
            <person name="Paszkiewicz K.H."/>
            <person name="Williams B.A.P."/>
        </authorList>
    </citation>
    <scope>NUCLEOTIDE SEQUENCE [LARGE SCALE GENOMIC DNA]</scope>
    <source>
        <strain evidence="5">42_110</strain>
    </source>
</reference>
<name>S7W8F6_SPRLO</name>
<keyword evidence="3" id="KW-0687">Ribonucleoprotein</keyword>
<dbReference type="PDB" id="8P5D">
    <property type="method" value="EM"/>
    <property type="resolution" value="10.80 A"/>
    <property type="chains" value="LT0=1-158"/>
</dbReference>
<evidence type="ECO:0007829" key="7">
    <source>
        <dbReference type="PDB" id="8P5D"/>
    </source>
</evidence>
<keyword evidence="6" id="KW-0479">Metal-binding</keyword>
<sequence length="158" mass="18309">MVSSHGYRRQTRNLFSQAFRKHGMPNTSTYLTQYAVGEYVDIKVNPAIHKGMPHKYYHGRTGIIKEVNRGSVIVLFNRILANKTVERKVIVGIEHIRKSKCQDEYLKRLEINKKIIEEAEKKGEVPVLFKRQPKGPKPAVEMLMNNIIELSYDKVESQ</sequence>
<dbReference type="Pfam" id="PF01157">
    <property type="entry name" value="Ribosomal_L21e"/>
    <property type="match status" value="1"/>
</dbReference>
<dbReference type="EMDB" id="EMD-17457"/>
<dbReference type="InterPro" id="IPR001147">
    <property type="entry name" value="Ribosomal_eL21"/>
</dbReference>
<dbReference type="VEuPathDB" id="MicrosporidiaDB:SLOPH_62"/>
<keyword evidence="5" id="KW-1185">Reference proteome</keyword>
<dbReference type="GO" id="GO:0003735">
    <property type="term" value="F:structural constituent of ribosome"/>
    <property type="evidence" value="ECO:0007669"/>
    <property type="project" value="InterPro"/>
</dbReference>
<evidence type="ECO:0000256" key="2">
    <source>
        <dbReference type="ARBA" id="ARBA00022980"/>
    </source>
</evidence>
<dbReference type="PANTHER" id="PTHR20981">
    <property type="entry name" value="60S RIBOSOMAL PROTEIN L21"/>
    <property type="match status" value="1"/>
</dbReference>
<dbReference type="Proteomes" id="UP000014978">
    <property type="component" value="Unassembled WGS sequence"/>
</dbReference>
<evidence type="ECO:0000256" key="1">
    <source>
        <dbReference type="ARBA" id="ARBA00008427"/>
    </source>
</evidence>
<dbReference type="STRING" id="1358809.S7W8F6"/>
<dbReference type="PDB" id="8P60">
    <property type="method" value="EM"/>
    <property type="resolution" value="14.30 A"/>
    <property type="chains" value="KT0/LT0=1-158"/>
</dbReference>
<dbReference type="InterPro" id="IPR018259">
    <property type="entry name" value="Ribosomal_eL21_CS"/>
</dbReference>
<protein>
    <submittedName>
        <fullName evidence="4">60s ribosomal protein L21</fullName>
    </submittedName>
</protein>
<dbReference type="Gene3D" id="6.10.250.3260">
    <property type="match status" value="1"/>
</dbReference>
<evidence type="ECO:0007829" key="6">
    <source>
        <dbReference type="PDB" id="7QCA"/>
    </source>
</evidence>
<dbReference type="PROSITE" id="PS01171">
    <property type="entry name" value="RIBOSOMAL_L21E"/>
    <property type="match status" value="1"/>
</dbReference>
<dbReference type="HOGENOM" id="CLU_103610_0_1_1"/>
<dbReference type="SUPFAM" id="SSF50104">
    <property type="entry name" value="Translation proteins SH3-like domain"/>
    <property type="match status" value="1"/>
</dbReference>
<dbReference type="GO" id="GO:0006412">
    <property type="term" value="P:translation"/>
    <property type="evidence" value="ECO:0007669"/>
    <property type="project" value="InterPro"/>
</dbReference>
<evidence type="ECO:0000313" key="4">
    <source>
        <dbReference type="EMBL" id="EPR79136.1"/>
    </source>
</evidence>
<comment type="caution">
    <text evidence="4">The sequence shown here is derived from an EMBL/GenBank/DDBJ whole genome shotgun (WGS) entry which is preliminary data.</text>
</comment>
<reference evidence="6 7" key="2">
    <citation type="journal article" date="2023" name="Nat. Microbiol.">
        <title>CryoEM reveals that ribosomes in microsporidian spores are locked in a dimeric hibernating state.</title>
        <authorList>
            <person name="McLaren M."/>
            <person name="Conners R."/>
            <person name="Isupov M.N."/>
            <person name="Gil-Diez P."/>
            <person name="Gambelli L."/>
            <person name="Gold V.A.M."/>
            <person name="Walter A."/>
            <person name="Connell S.R."/>
            <person name="Williams B."/>
            <person name="Daum B."/>
        </authorList>
    </citation>
    <scope>STRUCTURE BY ELECTRON MICROSCOPY (2.79 ANGSTROMS) IN COMPLEX WITH MG(2+)</scope>
</reference>
<dbReference type="EMDB" id="EMD-17448"/>
<dbReference type="GO" id="GO:1990904">
    <property type="term" value="C:ribonucleoprotein complex"/>
    <property type="evidence" value="ECO:0007669"/>
    <property type="project" value="UniProtKB-KW"/>
</dbReference>
<dbReference type="InterPro" id="IPR008991">
    <property type="entry name" value="Translation_prot_SH3-like_sf"/>
</dbReference>
<keyword evidence="2 4" id="KW-0689">Ribosomal protein</keyword>
<dbReference type="FunFam" id="2.30.30.70:FF:000001">
    <property type="entry name" value="60S ribosomal protein L21"/>
    <property type="match status" value="1"/>
</dbReference>
<dbReference type="InterPro" id="IPR036948">
    <property type="entry name" value="Ribosomal_eL21_sf"/>
</dbReference>
<dbReference type="OrthoDB" id="1539250at2759"/>
<dbReference type="EMBL" id="ATCN01000390">
    <property type="protein sequence ID" value="EPR79136.1"/>
    <property type="molecule type" value="Genomic_DNA"/>
</dbReference>
<dbReference type="Gene3D" id="2.30.30.70">
    <property type="entry name" value="Ribosomal protein L21"/>
    <property type="match status" value="1"/>
</dbReference>